<evidence type="ECO:0000313" key="3">
    <source>
        <dbReference type="Proteomes" id="UP000315439"/>
    </source>
</evidence>
<dbReference type="EMBL" id="VIKS01000014">
    <property type="protein sequence ID" value="TQV84396.1"/>
    <property type="molecule type" value="Genomic_DNA"/>
</dbReference>
<sequence>MAIARKELVDSETPGFYHCISRCVRRAFLCGDDPFTGNNCDHRKAWLEKRMLELAEIFAVQLYAYAIMDNHYHLVLYLDPKAPLNWSKEKVAESWLRAYPGKLDNLENRHLRELKKQAIMANDKKLKKYRKRLGSLSWFMARLNEPLAKNSNIEDNVKGRFWESRYQSIALLDETAVLSCMAYVDLNPVRAGVVQELEKSLHTSIKKRIDEERRLDVPIQPVAGNINGRPIQMKLNHYLQLVEWTGKAIVHPDKASIPPYLDSVFNRLNLQQDNWLTQIHRLGLNNRAIGSIEKLKQRASALKRKWIKGSSFSKLLYVSTSQS</sequence>
<dbReference type="Proteomes" id="UP000315439">
    <property type="component" value="Unassembled WGS sequence"/>
</dbReference>
<dbReference type="GO" id="GO:0006313">
    <property type="term" value="P:DNA transposition"/>
    <property type="evidence" value="ECO:0007669"/>
    <property type="project" value="InterPro"/>
</dbReference>
<proteinExistence type="predicted"/>
<feature type="domain" description="Transposase IS200-like" evidence="1">
    <location>
        <begin position="12"/>
        <end position="187"/>
    </location>
</feature>
<reference evidence="2 3" key="1">
    <citation type="submission" date="2019-07" db="EMBL/GenBank/DDBJ databases">
        <title>Draft genome for Aliikangiella sp. M105.</title>
        <authorList>
            <person name="Wang G."/>
        </authorList>
    </citation>
    <scope>NUCLEOTIDE SEQUENCE [LARGE SCALE GENOMIC DNA]</scope>
    <source>
        <strain evidence="2 3">M105</strain>
    </source>
</reference>
<dbReference type="AlphaFoldDB" id="A0A545U4K8"/>
<name>A0A545U4K8_9GAMM</name>
<gene>
    <name evidence="2" type="ORF">FLL46_22500</name>
</gene>
<protein>
    <submittedName>
        <fullName evidence="2">Transposase</fullName>
    </submittedName>
</protein>
<dbReference type="PANTHER" id="PTHR34322">
    <property type="entry name" value="TRANSPOSASE, Y1_TNP DOMAIN-CONTAINING"/>
    <property type="match status" value="1"/>
</dbReference>
<organism evidence="2 3">
    <name type="scientific">Aliikangiella coralliicola</name>
    <dbReference type="NCBI Taxonomy" id="2592383"/>
    <lineage>
        <taxon>Bacteria</taxon>
        <taxon>Pseudomonadati</taxon>
        <taxon>Pseudomonadota</taxon>
        <taxon>Gammaproteobacteria</taxon>
        <taxon>Oceanospirillales</taxon>
        <taxon>Pleioneaceae</taxon>
        <taxon>Aliikangiella</taxon>
    </lineage>
</organism>
<comment type="caution">
    <text evidence="2">The sequence shown here is derived from an EMBL/GenBank/DDBJ whole genome shotgun (WGS) entry which is preliminary data.</text>
</comment>
<keyword evidence="3" id="KW-1185">Reference proteome</keyword>
<dbReference type="SUPFAM" id="SSF143422">
    <property type="entry name" value="Transposase IS200-like"/>
    <property type="match status" value="1"/>
</dbReference>
<dbReference type="OrthoDB" id="9814067at2"/>
<dbReference type="PANTHER" id="PTHR34322:SF2">
    <property type="entry name" value="TRANSPOSASE IS200-LIKE DOMAIN-CONTAINING PROTEIN"/>
    <property type="match status" value="1"/>
</dbReference>
<dbReference type="Gene3D" id="3.30.70.1290">
    <property type="entry name" value="Transposase IS200-like"/>
    <property type="match status" value="1"/>
</dbReference>
<dbReference type="InterPro" id="IPR002686">
    <property type="entry name" value="Transposase_17"/>
</dbReference>
<evidence type="ECO:0000313" key="2">
    <source>
        <dbReference type="EMBL" id="TQV84396.1"/>
    </source>
</evidence>
<evidence type="ECO:0000259" key="1">
    <source>
        <dbReference type="SMART" id="SM01321"/>
    </source>
</evidence>
<dbReference type="SMART" id="SM01321">
    <property type="entry name" value="Y1_Tnp"/>
    <property type="match status" value="1"/>
</dbReference>
<accession>A0A545U4K8</accession>
<dbReference type="RefSeq" id="WP_142933978.1">
    <property type="nucleotide sequence ID" value="NZ_ML660170.1"/>
</dbReference>
<dbReference type="GO" id="GO:0004803">
    <property type="term" value="F:transposase activity"/>
    <property type="evidence" value="ECO:0007669"/>
    <property type="project" value="InterPro"/>
</dbReference>
<dbReference type="GO" id="GO:0003677">
    <property type="term" value="F:DNA binding"/>
    <property type="evidence" value="ECO:0007669"/>
    <property type="project" value="InterPro"/>
</dbReference>
<dbReference type="InterPro" id="IPR036515">
    <property type="entry name" value="Transposase_17_sf"/>
</dbReference>